<evidence type="ECO:0000256" key="6">
    <source>
        <dbReference type="SAM" id="Phobius"/>
    </source>
</evidence>
<protein>
    <submittedName>
        <fullName evidence="11">Uncharacterized protein</fullName>
    </submittedName>
</protein>
<dbReference type="Pfam" id="PF17802">
    <property type="entry name" value="SpaA"/>
    <property type="match status" value="1"/>
</dbReference>
<keyword evidence="6" id="KW-0812">Transmembrane</keyword>
<evidence type="ECO:0000259" key="8">
    <source>
        <dbReference type="Pfam" id="PF05738"/>
    </source>
</evidence>
<dbReference type="InterPro" id="IPR011252">
    <property type="entry name" value="Fibrogen-bd_dom1"/>
</dbReference>
<dbReference type="InterPro" id="IPR041033">
    <property type="entry name" value="SpaA_PFL_dom_1"/>
</dbReference>
<dbReference type="InterPro" id="IPR013783">
    <property type="entry name" value="Ig-like_fold"/>
</dbReference>
<dbReference type="Proteomes" id="UP000031121">
    <property type="component" value="Chromosome"/>
</dbReference>
<organism evidence="11 12">
    <name type="scientific">Berryella intestinalis</name>
    <dbReference type="NCBI Taxonomy" id="1531429"/>
    <lineage>
        <taxon>Bacteria</taxon>
        <taxon>Bacillati</taxon>
        <taxon>Actinomycetota</taxon>
        <taxon>Coriobacteriia</taxon>
        <taxon>Eggerthellales</taxon>
        <taxon>Eggerthellaceae</taxon>
        <taxon>Berryella</taxon>
    </lineage>
</organism>
<feature type="domain" description="Gram-positive cocci surface proteins LPxTG" evidence="7">
    <location>
        <begin position="587"/>
        <end position="627"/>
    </location>
</feature>
<evidence type="ECO:0000313" key="11">
    <source>
        <dbReference type="EMBL" id="AJC11615.1"/>
    </source>
</evidence>
<sequence>MASRAGRLQRLFVSFALLVGFSFLLNTGSSAEAESVLCGIGKNVDSNIANVEVSHEKRDYNGQSSDWQVNNYQYLLVTMKGTVDNRDSSIREGDFFTIKLDDRLRPNGIFDEESVSALIPTLTTTVDGSDVVVAVPDYNPTTKTIRYVFTDYIESVDSLDFMVKLADYPDLKRATGNGTYTFNSTYAGTPYSYTYDVLWEKPLPAPSEVTAKEVRQTAMVTNVLISEDGTQNKYTHRAYARFYNVADTDGIAISYTGTSPYTAQTRLKVYGLRDEAADSFGADASSLEDVTTKFSVTVQASGIKLESTVAEAGYTRFMVELVNDFDPNAAINSYLGFSINGGQAAGTTVNIAKESLMAAAYAIGNRDEVPCREVRNLEITKVDADDASKKLAGATFEVYRAENGAAKGDPIQTVTTDQSGMAVVESLDLKGQYVLVETAAPEGYLLDKTPVKVVVKDLDKGVPTVQLSVQNKRIERTDFTASKVWVGGSDERPAIQLQLFCDGQKLGDPVTLKDGATSYTWKDLDKTDQLGAAYQYTVDEVEVPAGYRKSVEGSVITNTFVEEEPPGKIEEPPGGNTENPSVVRTVPPASAVKQLPATGDSAVYLLCAAVIAASLIGIALAQARRNRD</sequence>
<dbReference type="Gene3D" id="2.60.40.1280">
    <property type="match status" value="1"/>
</dbReference>
<dbReference type="SUPFAM" id="SSF49401">
    <property type="entry name" value="Bacterial adhesins"/>
    <property type="match status" value="1"/>
</dbReference>
<evidence type="ECO:0000256" key="2">
    <source>
        <dbReference type="ARBA" id="ARBA00022512"/>
    </source>
</evidence>
<dbReference type="Gene3D" id="2.60.40.1140">
    <property type="entry name" value="Collagen-binding surface protein Cna, B-type domain"/>
    <property type="match status" value="1"/>
</dbReference>
<evidence type="ECO:0000256" key="4">
    <source>
        <dbReference type="ARBA" id="ARBA00022729"/>
    </source>
</evidence>
<dbReference type="InterPro" id="IPR008454">
    <property type="entry name" value="Collagen-bd_Cna-like_B-typ_dom"/>
</dbReference>
<keyword evidence="6" id="KW-1133">Transmembrane helix</keyword>
<keyword evidence="6" id="KW-0472">Membrane</keyword>
<dbReference type="STRING" id="1531429.JI75_01845"/>
<feature type="domain" description="CNA-B" evidence="8">
    <location>
        <begin position="480"/>
        <end position="559"/>
    </location>
</feature>
<name>A0A0A8B2J9_9ACTN</name>
<reference evidence="11 12" key="2">
    <citation type="journal article" date="2015" name="Genome Announc.">
        <title>Complete Genome Sequence of Coriobacteriaceae Strain 68-1-3, a Novel Mucus-Degrading Isolate from the Swine Intestinal Tract.</title>
        <authorList>
            <person name="Looft T."/>
            <person name="Bayles D.O."/>
            <person name="Alt D.P."/>
            <person name="Stanton T.B."/>
        </authorList>
    </citation>
    <scope>NUCLEOTIDE SEQUENCE [LARGE SCALE GENOMIC DNA]</scope>
    <source>
        <strain evidence="11 12">68-1-3</strain>
    </source>
</reference>
<dbReference type="InterPro" id="IPR019931">
    <property type="entry name" value="LPXTG_anchor"/>
</dbReference>
<keyword evidence="2" id="KW-0134">Cell wall</keyword>
<evidence type="ECO:0000256" key="5">
    <source>
        <dbReference type="ARBA" id="ARBA00023088"/>
    </source>
</evidence>
<dbReference type="EMBL" id="CP009302">
    <property type="protein sequence ID" value="AJC11615.1"/>
    <property type="molecule type" value="Genomic_DNA"/>
</dbReference>
<keyword evidence="12" id="KW-1185">Reference proteome</keyword>
<keyword evidence="5" id="KW-0572">Peptidoglycan-anchor</keyword>
<dbReference type="GO" id="GO:0005975">
    <property type="term" value="P:carbohydrate metabolic process"/>
    <property type="evidence" value="ECO:0007669"/>
    <property type="project" value="UniProtKB-ARBA"/>
</dbReference>
<reference evidence="12" key="1">
    <citation type="submission" date="2014-08" db="EMBL/GenBank/DDBJ databases">
        <title>Coriobacteriaceae sp. complete genome.</title>
        <authorList>
            <person name="Looft T."/>
            <person name="Bayles D.O."/>
            <person name="Stanton T.B."/>
        </authorList>
    </citation>
    <scope>NUCLEOTIDE SEQUENCE [LARGE SCALE GENOMIC DNA]</scope>
    <source>
        <strain evidence="12">68-1-3</strain>
    </source>
</reference>
<dbReference type="Pfam" id="PF17961">
    <property type="entry name" value="Big_8"/>
    <property type="match status" value="1"/>
</dbReference>
<feature type="domain" description="SpaA-like prealbumin fold" evidence="9">
    <location>
        <begin position="376"/>
        <end position="459"/>
    </location>
</feature>
<keyword evidence="4" id="KW-0732">Signal</keyword>
<evidence type="ECO:0000256" key="3">
    <source>
        <dbReference type="ARBA" id="ARBA00022525"/>
    </source>
</evidence>
<comment type="subcellular location">
    <subcellularLocation>
        <location evidence="1">Secreted</location>
        <location evidence="1">Cell wall</location>
        <topology evidence="1">Peptidoglycan-anchor</topology>
    </subcellularLocation>
</comment>
<evidence type="ECO:0000313" key="12">
    <source>
        <dbReference type="Proteomes" id="UP000031121"/>
    </source>
</evidence>
<feature type="transmembrane region" description="Helical" evidence="6">
    <location>
        <begin position="602"/>
        <end position="621"/>
    </location>
</feature>
<proteinExistence type="predicted"/>
<feature type="domain" description="SDR-like Ig" evidence="10">
    <location>
        <begin position="69"/>
        <end position="177"/>
    </location>
</feature>
<dbReference type="AlphaFoldDB" id="A0A0A8B2J9"/>
<dbReference type="HOGENOM" id="CLU_435290_0_0_11"/>
<gene>
    <name evidence="11" type="ORF">JI75_01845</name>
</gene>
<dbReference type="KEGG" id="cbac:JI75_01845"/>
<dbReference type="Pfam" id="PF00746">
    <property type="entry name" value="Gram_pos_anchor"/>
    <property type="match status" value="1"/>
</dbReference>
<evidence type="ECO:0000256" key="1">
    <source>
        <dbReference type="ARBA" id="ARBA00004168"/>
    </source>
</evidence>
<accession>A0A0A8B2J9</accession>
<dbReference type="InterPro" id="IPR041171">
    <property type="entry name" value="SDR_Ig"/>
</dbReference>
<evidence type="ECO:0000259" key="10">
    <source>
        <dbReference type="Pfam" id="PF17961"/>
    </source>
</evidence>
<dbReference type="SUPFAM" id="SSF49478">
    <property type="entry name" value="Cna protein B-type domain"/>
    <property type="match status" value="2"/>
</dbReference>
<evidence type="ECO:0000259" key="7">
    <source>
        <dbReference type="Pfam" id="PF00746"/>
    </source>
</evidence>
<dbReference type="CDD" id="cd00222">
    <property type="entry name" value="CollagenBindB"/>
    <property type="match status" value="1"/>
</dbReference>
<keyword evidence="3" id="KW-0964">Secreted</keyword>
<evidence type="ECO:0000259" key="9">
    <source>
        <dbReference type="Pfam" id="PF17802"/>
    </source>
</evidence>
<dbReference type="InterPro" id="IPR008966">
    <property type="entry name" value="Adhesion_dom_sf"/>
</dbReference>
<dbReference type="GO" id="GO:0007155">
    <property type="term" value="P:cell adhesion"/>
    <property type="evidence" value="ECO:0007669"/>
    <property type="project" value="InterPro"/>
</dbReference>
<dbReference type="Pfam" id="PF05738">
    <property type="entry name" value="Cna_B"/>
    <property type="match status" value="1"/>
</dbReference>
<dbReference type="Gene3D" id="2.60.40.10">
    <property type="entry name" value="Immunoglobulins"/>
    <property type="match status" value="1"/>
</dbReference>